<dbReference type="EMBL" id="SNRY01000048">
    <property type="protein sequence ID" value="KAA6349360.1"/>
    <property type="molecule type" value="Genomic_DNA"/>
</dbReference>
<name>A0A5J4SVW7_9ZZZZ</name>
<comment type="caution">
    <text evidence="1">The sequence shown here is derived from an EMBL/GenBank/DDBJ whole genome shotgun (WGS) entry which is preliminary data.</text>
</comment>
<dbReference type="SUPFAM" id="SSF53850">
    <property type="entry name" value="Periplasmic binding protein-like II"/>
    <property type="match status" value="1"/>
</dbReference>
<sequence length="307" mass="34847">MKRCLYLSLLFFVFIAVSASGGNDKQGIIRIRSVKFALPLVEQWISGYAKVNPDTRIVIADTDAEGVDIQLLISDVPKDSLQSDHFYSSVGRYAILPIAGKNNVLLNDLNKKKLNSKRLKELFFEKDLADDDYESTKDKYHVTVYSGYNSSSVTHPFAVHFGYEPSNMKGKKISGDDIYLINAIQKDTTGVSFNNLNYIFDLTSRQLKNEIVILPLDLKKEYSDVLAESNLDKLIGLLEDKGIELIPVAEIGFVSHNQVNPEVKNFLQWVLSEGQAYNHQFGFLNLDTKTLNHQKEQVETRLFTYNY</sequence>
<dbReference type="AlphaFoldDB" id="A0A5J4SVW7"/>
<gene>
    <name evidence="1" type="ORF">EZS27_003188</name>
</gene>
<protein>
    <submittedName>
        <fullName evidence="1">Uncharacterized protein</fullName>
    </submittedName>
</protein>
<organism evidence="1">
    <name type="scientific">termite gut metagenome</name>
    <dbReference type="NCBI Taxonomy" id="433724"/>
    <lineage>
        <taxon>unclassified sequences</taxon>
        <taxon>metagenomes</taxon>
        <taxon>organismal metagenomes</taxon>
    </lineage>
</organism>
<proteinExistence type="predicted"/>
<accession>A0A5J4SVW7</accession>
<evidence type="ECO:0000313" key="1">
    <source>
        <dbReference type="EMBL" id="KAA6349360.1"/>
    </source>
</evidence>
<reference evidence="1" key="1">
    <citation type="submission" date="2019-03" db="EMBL/GenBank/DDBJ databases">
        <title>Single cell metagenomics reveals metabolic interactions within the superorganism composed of flagellate Streblomastix strix and complex community of Bacteroidetes bacteria on its surface.</title>
        <authorList>
            <person name="Treitli S.C."/>
            <person name="Kolisko M."/>
            <person name="Husnik F."/>
            <person name="Keeling P."/>
            <person name="Hampl V."/>
        </authorList>
    </citation>
    <scope>NUCLEOTIDE SEQUENCE</scope>
    <source>
        <strain evidence="1">STM</strain>
    </source>
</reference>